<feature type="transmembrane region" description="Helical" evidence="1">
    <location>
        <begin position="121"/>
        <end position="140"/>
    </location>
</feature>
<protein>
    <submittedName>
        <fullName evidence="2">Uncharacterized protein</fullName>
    </submittedName>
</protein>
<dbReference type="EMBL" id="JARDRS010000032">
    <property type="protein sequence ID" value="MDS0021963.1"/>
    <property type="molecule type" value="Genomic_DNA"/>
</dbReference>
<feature type="transmembrane region" description="Helical" evidence="1">
    <location>
        <begin position="12"/>
        <end position="38"/>
    </location>
</feature>
<keyword evidence="1" id="KW-0472">Membrane</keyword>
<sequence length="163" mass="18282">MTSYSTIHLVRSVRSAIFCSLVTAPSIALFICFVMLSFNNSIAGEFLSAARTLVAGAPDGKVNVTVCLPSSSVYQVMPRQPDEKVSEPLQSSSPLPGLCKKEIISVDDTQWRKDVDHNIRQAYFVSALIGLTIWLFLNNLPNIHILRRLRDIKNNMLKYNRKQ</sequence>
<reference evidence="2" key="1">
    <citation type="submission" date="2023-02" db="EMBL/GenBank/DDBJ databases">
        <title>NDM-1 &amp; ACT-7 co producing ST 133 Enterobacter.</title>
        <authorList>
            <person name="Halder G."/>
            <person name="Chaudhuri B."/>
            <person name="Dutta S."/>
        </authorList>
    </citation>
    <scope>NUCLEOTIDE SEQUENCE</scope>
    <source>
        <strain evidence="2">PEER 323</strain>
    </source>
</reference>
<dbReference type="AlphaFoldDB" id="A0AAE4EAH3"/>
<organism evidence="2 3">
    <name type="scientific">Enterobacter hormaechei subsp. steigerwaltii</name>
    <dbReference type="NCBI Taxonomy" id="299766"/>
    <lineage>
        <taxon>Bacteria</taxon>
        <taxon>Pseudomonadati</taxon>
        <taxon>Pseudomonadota</taxon>
        <taxon>Gammaproteobacteria</taxon>
        <taxon>Enterobacterales</taxon>
        <taxon>Enterobacteriaceae</taxon>
        <taxon>Enterobacter</taxon>
        <taxon>Enterobacter cloacae complex</taxon>
    </lineage>
</organism>
<dbReference type="Proteomes" id="UP001182277">
    <property type="component" value="Unassembled WGS sequence"/>
</dbReference>
<name>A0AAE4EAH3_9ENTR</name>
<proteinExistence type="predicted"/>
<dbReference type="RefSeq" id="WP_250104485.1">
    <property type="nucleotide sequence ID" value="NZ_JARDRS010000032.1"/>
</dbReference>
<comment type="caution">
    <text evidence="2">The sequence shown here is derived from an EMBL/GenBank/DDBJ whole genome shotgun (WGS) entry which is preliminary data.</text>
</comment>
<evidence type="ECO:0000313" key="3">
    <source>
        <dbReference type="Proteomes" id="UP001182277"/>
    </source>
</evidence>
<evidence type="ECO:0000313" key="2">
    <source>
        <dbReference type="EMBL" id="MDS0021963.1"/>
    </source>
</evidence>
<keyword evidence="1" id="KW-1133">Transmembrane helix</keyword>
<gene>
    <name evidence="2" type="ORF">PTZ61_25135</name>
</gene>
<accession>A0AAE4EAH3</accession>
<evidence type="ECO:0000256" key="1">
    <source>
        <dbReference type="SAM" id="Phobius"/>
    </source>
</evidence>
<keyword evidence="1" id="KW-0812">Transmembrane</keyword>